<dbReference type="RefSeq" id="WP_398275472.1">
    <property type="nucleotide sequence ID" value="NZ_JBITLV010000001.1"/>
</dbReference>
<dbReference type="EMBL" id="JBITLV010000001">
    <property type="protein sequence ID" value="MFI7586216.1"/>
    <property type="molecule type" value="Genomic_DNA"/>
</dbReference>
<organism evidence="1 2">
    <name type="scientific">Spongisporangium articulatum</name>
    <dbReference type="NCBI Taxonomy" id="3362603"/>
    <lineage>
        <taxon>Bacteria</taxon>
        <taxon>Bacillati</taxon>
        <taxon>Actinomycetota</taxon>
        <taxon>Actinomycetes</taxon>
        <taxon>Kineosporiales</taxon>
        <taxon>Kineosporiaceae</taxon>
        <taxon>Spongisporangium</taxon>
    </lineage>
</organism>
<reference evidence="1 2" key="1">
    <citation type="submission" date="2024-10" db="EMBL/GenBank/DDBJ databases">
        <title>The Natural Products Discovery Center: Release of the First 8490 Sequenced Strains for Exploring Actinobacteria Biosynthetic Diversity.</title>
        <authorList>
            <person name="Kalkreuter E."/>
            <person name="Kautsar S.A."/>
            <person name="Yang D."/>
            <person name="Bader C.D."/>
            <person name="Teijaro C.N."/>
            <person name="Fluegel L."/>
            <person name="Davis C.M."/>
            <person name="Simpson J.R."/>
            <person name="Lauterbach L."/>
            <person name="Steele A.D."/>
            <person name="Gui C."/>
            <person name="Meng S."/>
            <person name="Li G."/>
            <person name="Viehrig K."/>
            <person name="Ye F."/>
            <person name="Su P."/>
            <person name="Kiefer A.F."/>
            <person name="Nichols A."/>
            <person name="Cepeda A.J."/>
            <person name="Yan W."/>
            <person name="Fan B."/>
            <person name="Jiang Y."/>
            <person name="Adhikari A."/>
            <person name="Zheng C.-J."/>
            <person name="Schuster L."/>
            <person name="Cowan T.M."/>
            <person name="Smanski M.J."/>
            <person name="Chevrette M.G."/>
            <person name="De Carvalho L.P.S."/>
            <person name="Shen B."/>
        </authorList>
    </citation>
    <scope>NUCLEOTIDE SEQUENCE [LARGE SCALE GENOMIC DNA]</scope>
    <source>
        <strain evidence="1 2">NPDC049639</strain>
    </source>
</reference>
<evidence type="ECO:0000313" key="1">
    <source>
        <dbReference type="EMBL" id="MFI7586216.1"/>
    </source>
</evidence>
<sequence length="55" mass="6218">MVKARRVLIWILLAFAIYAVFKSPNQSAEVVGNGWDQVKLGIGQIFDFFNSLMNT</sequence>
<name>A0ABW8AIM4_9ACTN</name>
<evidence type="ECO:0000313" key="2">
    <source>
        <dbReference type="Proteomes" id="UP001612915"/>
    </source>
</evidence>
<dbReference type="Proteomes" id="UP001612915">
    <property type="component" value="Unassembled WGS sequence"/>
</dbReference>
<accession>A0ABW8AIM4</accession>
<comment type="caution">
    <text evidence="1">The sequence shown here is derived from an EMBL/GenBank/DDBJ whole genome shotgun (WGS) entry which is preliminary data.</text>
</comment>
<keyword evidence="2" id="KW-1185">Reference proteome</keyword>
<proteinExistence type="predicted"/>
<gene>
    <name evidence="1" type="ORF">ACIB24_03985</name>
</gene>
<protein>
    <submittedName>
        <fullName evidence="1">Uncharacterized protein</fullName>
    </submittedName>
</protein>